<organism evidence="2 3">
    <name type="scientific">Brachionus plicatilis</name>
    <name type="common">Marine rotifer</name>
    <name type="synonym">Brachionus muelleri</name>
    <dbReference type="NCBI Taxonomy" id="10195"/>
    <lineage>
        <taxon>Eukaryota</taxon>
        <taxon>Metazoa</taxon>
        <taxon>Spiralia</taxon>
        <taxon>Gnathifera</taxon>
        <taxon>Rotifera</taxon>
        <taxon>Eurotatoria</taxon>
        <taxon>Monogononta</taxon>
        <taxon>Pseudotrocha</taxon>
        <taxon>Ploima</taxon>
        <taxon>Brachionidae</taxon>
        <taxon>Brachionus</taxon>
    </lineage>
</organism>
<dbReference type="Gene3D" id="2.30.30.140">
    <property type="match status" value="1"/>
</dbReference>
<keyword evidence="3" id="KW-1185">Reference proteome</keyword>
<evidence type="ECO:0000313" key="2">
    <source>
        <dbReference type="EMBL" id="RNA34276.1"/>
    </source>
</evidence>
<reference evidence="2 3" key="1">
    <citation type="journal article" date="2018" name="Sci. Rep.">
        <title>Genomic signatures of local adaptation to the degree of environmental predictability in rotifers.</title>
        <authorList>
            <person name="Franch-Gras L."/>
            <person name="Hahn C."/>
            <person name="Garcia-Roger E.M."/>
            <person name="Carmona M.J."/>
            <person name="Serra M."/>
            <person name="Gomez A."/>
        </authorList>
    </citation>
    <scope>NUCLEOTIDE SEQUENCE [LARGE SCALE GENOMIC DNA]</scope>
    <source>
        <strain evidence="2">HYR1</strain>
    </source>
</reference>
<protein>
    <recommendedName>
        <fullName evidence="1">Tudor domain-containing protein</fullName>
    </recommendedName>
</protein>
<gene>
    <name evidence="2" type="ORF">BpHYR1_029811</name>
</gene>
<dbReference type="Pfam" id="PF00567">
    <property type="entry name" value="TUDOR"/>
    <property type="match status" value="1"/>
</dbReference>
<evidence type="ECO:0000259" key="1">
    <source>
        <dbReference type="Pfam" id="PF00567"/>
    </source>
</evidence>
<dbReference type="EMBL" id="REGN01001503">
    <property type="protein sequence ID" value="RNA34276.1"/>
    <property type="molecule type" value="Genomic_DNA"/>
</dbReference>
<dbReference type="InterPro" id="IPR002999">
    <property type="entry name" value="Tudor"/>
</dbReference>
<feature type="domain" description="Tudor" evidence="1">
    <location>
        <begin position="228"/>
        <end position="338"/>
    </location>
</feature>
<proteinExistence type="predicted"/>
<dbReference type="CDD" id="cd20379">
    <property type="entry name" value="Tudor_dTUD-like"/>
    <property type="match status" value="1"/>
</dbReference>
<sequence>MCINLLRNPLCGRVVHCEPDYSQFDILNELASNQVYQREMCKIYTATGLFDYQIHADDIKFKIGSMCLIDCGSGAKKVLPSDSVLSLAEHVIDEETREDSSGDINRGVVIDEQDDKCVVLNLDTGKHLTMKKTRLRTLTGEEWCIRVLEKIPFMLVKCKVLGSVQQHTPIHRLIHKSRYYGDTIKLSVIDTWTHELDLKGLYKIVKIHSTDSELVPTLAQHFTTYYTLCHVNSLANFYIHPHDVHNQLKFIQEQIEVECGQKKLKSPPQLGKVYAVKESDKYARIILMNTYVSAHTDTYQAFFIDYGHVKKISLADLIVVSETVQSMAPQAICCKLHGFDSSSDNFLDASQSINEPVSDGNIQVEQFRQILQNQPFQASIYKQWALEKKIINFVPLQSDNLKAIEVVIHLNGKNVLDSLKQIKQLKAQSRLSLGQEYNFKFINFVSSNEFTASLVDKDALFTRISDGLANKLGQLTSEEIIVGLVCVFKPKMARALVLDVFKIKSELNINIWRKRILVHNAMMK</sequence>
<dbReference type="AlphaFoldDB" id="A0A3M7SET5"/>
<comment type="caution">
    <text evidence="2">The sequence shown here is derived from an EMBL/GenBank/DDBJ whole genome shotgun (WGS) entry which is preliminary data.</text>
</comment>
<evidence type="ECO:0000313" key="3">
    <source>
        <dbReference type="Proteomes" id="UP000276133"/>
    </source>
</evidence>
<dbReference type="SUPFAM" id="SSF63748">
    <property type="entry name" value="Tudor/PWWP/MBT"/>
    <property type="match status" value="1"/>
</dbReference>
<dbReference type="Proteomes" id="UP000276133">
    <property type="component" value="Unassembled WGS sequence"/>
</dbReference>
<accession>A0A3M7SET5</accession>
<name>A0A3M7SET5_BRAPC</name>